<proteinExistence type="predicted"/>
<sequence>MKDKQGTKSLRKRRQSTKDILSKQGIWDGGNSAAQPPVWDSVPGAVLKISFPFTNTVLDKRRPKGSLQETAQNILYQNFLSPAIPTNYNLITSTQPPDDSVSL</sequence>
<organism evidence="2 3">
    <name type="scientific">Araneus ventricosus</name>
    <name type="common">Orbweaver spider</name>
    <name type="synonym">Epeira ventricosa</name>
    <dbReference type="NCBI Taxonomy" id="182803"/>
    <lineage>
        <taxon>Eukaryota</taxon>
        <taxon>Metazoa</taxon>
        <taxon>Ecdysozoa</taxon>
        <taxon>Arthropoda</taxon>
        <taxon>Chelicerata</taxon>
        <taxon>Arachnida</taxon>
        <taxon>Araneae</taxon>
        <taxon>Araneomorphae</taxon>
        <taxon>Entelegynae</taxon>
        <taxon>Araneoidea</taxon>
        <taxon>Araneidae</taxon>
        <taxon>Araneus</taxon>
    </lineage>
</organism>
<dbReference type="EMBL" id="BGPR01020406">
    <property type="protein sequence ID" value="GBN84577.1"/>
    <property type="molecule type" value="Genomic_DNA"/>
</dbReference>
<evidence type="ECO:0000256" key="1">
    <source>
        <dbReference type="SAM" id="MobiDB-lite"/>
    </source>
</evidence>
<evidence type="ECO:0000313" key="2">
    <source>
        <dbReference type="EMBL" id="GBN84577.1"/>
    </source>
</evidence>
<protein>
    <submittedName>
        <fullName evidence="2">Uncharacterized protein</fullName>
    </submittedName>
</protein>
<keyword evidence="3" id="KW-1185">Reference proteome</keyword>
<dbReference type="AlphaFoldDB" id="A0A4Y2S962"/>
<dbReference type="Proteomes" id="UP000499080">
    <property type="component" value="Unassembled WGS sequence"/>
</dbReference>
<feature type="region of interest" description="Disordered" evidence="1">
    <location>
        <begin position="1"/>
        <end position="34"/>
    </location>
</feature>
<accession>A0A4Y2S962</accession>
<name>A0A4Y2S962_ARAVE</name>
<reference evidence="2 3" key="1">
    <citation type="journal article" date="2019" name="Sci. Rep.">
        <title>Orb-weaving spider Araneus ventricosus genome elucidates the spidroin gene catalogue.</title>
        <authorList>
            <person name="Kono N."/>
            <person name="Nakamura H."/>
            <person name="Ohtoshi R."/>
            <person name="Moran D.A.P."/>
            <person name="Shinohara A."/>
            <person name="Yoshida Y."/>
            <person name="Fujiwara M."/>
            <person name="Mori M."/>
            <person name="Tomita M."/>
            <person name="Arakawa K."/>
        </authorList>
    </citation>
    <scope>NUCLEOTIDE SEQUENCE [LARGE SCALE GENOMIC DNA]</scope>
</reference>
<evidence type="ECO:0000313" key="3">
    <source>
        <dbReference type="Proteomes" id="UP000499080"/>
    </source>
</evidence>
<gene>
    <name evidence="2" type="ORF">AVEN_185639_1</name>
</gene>
<comment type="caution">
    <text evidence="2">The sequence shown here is derived from an EMBL/GenBank/DDBJ whole genome shotgun (WGS) entry which is preliminary data.</text>
</comment>